<feature type="signal peptide" evidence="1">
    <location>
        <begin position="1"/>
        <end position="23"/>
    </location>
</feature>
<feature type="chain" id="PRO_5030658361" evidence="1">
    <location>
        <begin position="24"/>
        <end position="135"/>
    </location>
</feature>
<protein>
    <submittedName>
        <fullName evidence="2">Uncharacterized protein</fullName>
    </submittedName>
</protein>
<dbReference type="EMBL" id="HBGW01064835">
    <property type="protein sequence ID" value="CAD9611350.1"/>
    <property type="molecule type" value="Transcribed_RNA"/>
</dbReference>
<gene>
    <name evidence="2" type="ORF">BRAN1462_LOCUS41349</name>
</gene>
<proteinExistence type="predicted"/>
<keyword evidence="1" id="KW-0732">Signal</keyword>
<organism evidence="2">
    <name type="scientific">Zooxanthella nutricula</name>
    <dbReference type="NCBI Taxonomy" id="1333877"/>
    <lineage>
        <taxon>Eukaryota</taxon>
        <taxon>Sar</taxon>
        <taxon>Alveolata</taxon>
        <taxon>Dinophyceae</taxon>
        <taxon>Peridiniales</taxon>
        <taxon>Peridiniales incertae sedis</taxon>
        <taxon>Zooxanthella</taxon>
    </lineage>
</organism>
<sequence length="135" mass="14599">MLSTAVKALAFLAAAAVPGEGLGAGVAHDLRHRTDAAGASLAAAGALADSLAGKEQTMHEKNKYQCNFAEYTCCQKFISRGVQLACVKTKKCGDFKDGSYRKAPSVMCQHQEEEPDYYEEKDGEWTVVKKSYKEA</sequence>
<name>A0A7S2PPB9_9DINO</name>
<reference evidence="2" key="1">
    <citation type="submission" date="2021-01" db="EMBL/GenBank/DDBJ databases">
        <authorList>
            <person name="Corre E."/>
            <person name="Pelletier E."/>
            <person name="Niang G."/>
            <person name="Scheremetjew M."/>
            <person name="Finn R."/>
            <person name="Kale V."/>
            <person name="Holt S."/>
            <person name="Cochrane G."/>
            <person name="Meng A."/>
            <person name="Brown T."/>
            <person name="Cohen L."/>
        </authorList>
    </citation>
    <scope>NUCLEOTIDE SEQUENCE</scope>
    <source>
        <strain evidence="2">RCC3387</strain>
    </source>
</reference>
<accession>A0A7S2PPB9</accession>
<evidence type="ECO:0000313" key="2">
    <source>
        <dbReference type="EMBL" id="CAD9611350.1"/>
    </source>
</evidence>
<evidence type="ECO:0000256" key="1">
    <source>
        <dbReference type="SAM" id="SignalP"/>
    </source>
</evidence>
<dbReference type="AlphaFoldDB" id="A0A7S2PPB9"/>